<feature type="signal peptide" evidence="1">
    <location>
        <begin position="1"/>
        <end position="16"/>
    </location>
</feature>
<dbReference type="Proteomes" id="UP000624244">
    <property type="component" value="Unassembled WGS sequence"/>
</dbReference>
<reference evidence="2" key="1">
    <citation type="submission" date="2019-11" db="EMBL/GenBank/DDBJ databases">
        <title>Bipolaris sorokiniana Genome sequencing.</title>
        <authorList>
            <person name="Wang H."/>
        </authorList>
    </citation>
    <scope>NUCLEOTIDE SEQUENCE</scope>
</reference>
<dbReference type="EMBL" id="WNKQ01000013">
    <property type="protein sequence ID" value="KAF5847507.1"/>
    <property type="molecule type" value="Genomic_DNA"/>
</dbReference>
<dbReference type="AlphaFoldDB" id="A0A8H5ZE20"/>
<organism evidence="2 3">
    <name type="scientific">Cochliobolus sativus</name>
    <name type="common">Common root rot and spot blotch fungus</name>
    <name type="synonym">Bipolaris sorokiniana</name>
    <dbReference type="NCBI Taxonomy" id="45130"/>
    <lineage>
        <taxon>Eukaryota</taxon>
        <taxon>Fungi</taxon>
        <taxon>Dikarya</taxon>
        <taxon>Ascomycota</taxon>
        <taxon>Pezizomycotina</taxon>
        <taxon>Dothideomycetes</taxon>
        <taxon>Pleosporomycetidae</taxon>
        <taxon>Pleosporales</taxon>
        <taxon>Pleosporineae</taxon>
        <taxon>Pleosporaceae</taxon>
        <taxon>Bipolaris</taxon>
    </lineage>
</organism>
<protein>
    <recommendedName>
        <fullName evidence="4">Ubiquitin 3 binding protein But2 C-terminal domain-containing protein</fullName>
    </recommendedName>
</protein>
<evidence type="ECO:0000313" key="2">
    <source>
        <dbReference type="EMBL" id="KAF5847507.1"/>
    </source>
</evidence>
<keyword evidence="1" id="KW-0732">Signal</keyword>
<accession>A0A8H5ZE20</accession>
<evidence type="ECO:0008006" key="4">
    <source>
        <dbReference type="Google" id="ProtNLM"/>
    </source>
</evidence>
<dbReference type="OMA" id="CYGYFHQ"/>
<evidence type="ECO:0000256" key="1">
    <source>
        <dbReference type="SAM" id="SignalP"/>
    </source>
</evidence>
<sequence>MHFTLLISALAASALASPLATSLKPKTGKSDTWKPAPGTKVGCVNTDEPNFHVSFARSDPIETVINNACVAMMPECAFRDRLSNGNFCTATIDYQIDGPKSYRPPNVEASRYNGTHFQTSQVTFEVTPPWGKGDGAPDPLVFWKVQDCYGYFHQILEKMSPEGCHDSEGSLLGAVTVGEESSLAGTRFVLFMDMIPGYGWNVTWDK</sequence>
<name>A0A8H5ZE20_COCSA</name>
<evidence type="ECO:0000313" key="3">
    <source>
        <dbReference type="Proteomes" id="UP000624244"/>
    </source>
</evidence>
<proteinExistence type="predicted"/>
<feature type="chain" id="PRO_5034278475" description="Ubiquitin 3 binding protein But2 C-terminal domain-containing protein" evidence="1">
    <location>
        <begin position="17"/>
        <end position="206"/>
    </location>
</feature>
<comment type="caution">
    <text evidence="2">The sequence shown here is derived from an EMBL/GenBank/DDBJ whole genome shotgun (WGS) entry which is preliminary data.</text>
</comment>
<gene>
    <name evidence="2" type="ORF">GGP41_000237</name>
</gene>